<keyword evidence="2" id="KW-1185">Reference proteome</keyword>
<sequence length="64" mass="6752">MMQAARSGTDTGIESGLLDLGGVSLTRLRTLDGRRLHESLRHAVERVAHIPVTASGTGGAKRVD</sequence>
<organism evidence="1 2">
    <name type="scientific">Amycolatopsis melonis</name>
    <dbReference type="NCBI Taxonomy" id="3156488"/>
    <lineage>
        <taxon>Bacteria</taxon>
        <taxon>Bacillati</taxon>
        <taxon>Actinomycetota</taxon>
        <taxon>Actinomycetes</taxon>
        <taxon>Pseudonocardiales</taxon>
        <taxon>Pseudonocardiaceae</taxon>
        <taxon>Amycolatopsis</taxon>
    </lineage>
</organism>
<reference evidence="1 2" key="1">
    <citation type="submission" date="2024-05" db="EMBL/GenBank/DDBJ databases">
        <authorList>
            <person name="Zhao H."/>
            <person name="Xu Y."/>
            <person name="Lin S."/>
            <person name="Spain J.C."/>
            <person name="Zhou N.-Y."/>
        </authorList>
    </citation>
    <scope>NUCLEOTIDE SEQUENCE [LARGE SCALE GENOMIC DNA]</scope>
    <source>
        <strain evidence="1 2">NEAU-NG30</strain>
    </source>
</reference>
<accession>A0ABV0LHH5</accession>
<dbReference type="Proteomes" id="UP001440984">
    <property type="component" value="Unassembled WGS sequence"/>
</dbReference>
<evidence type="ECO:0008006" key="3">
    <source>
        <dbReference type="Google" id="ProtNLM"/>
    </source>
</evidence>
<gene>
    <name evidence="1" type="ORF">ABJI51_21840</name>
</gene>
<comment type="caution">
    <text evidence="1">The sequence shown here is derived from an EMBL/GenBank/DDBJ whole genome shotgun (WGS) entry which is preliminary data.</text>
</comment>
<dbReference type="RefSeq" id="WP_348953089.1">
    <property type="nucleotide sequence ID" value="NZ_JBDZYD010000008.1"/>
</dbReference>
<name>A0ABV0LHH5_9PSEU</name>
<dbReference type="EMBL" id="JBDZYD010000008">
    <property type="protein sequence ID" value="MEQ0561732.1"/>
    <property type="molecule type" value="Genomic_DNA"/>
</dbReference>
<protein>
    <recommendedName>
        <fullName evidence="3">FXSXX-COOH protein</fullName>
    </recommendedName>
</protein>
<evidence type="ECO:0000313" key="1">
    <source>
        <dbReference type="EMBL" id="MEQ0561732.1"/>
    </source>
</evidence>
<evidence type="ECO:0000313" key="2">
    <source>
        <dbReference type="Proteomes" id="UP001440984"/>
    </source>
</evidence>
<proteinExistence type="predicted"/>